<dbReference type="Proteomes" id="UP000643525">
    <property type="component" value="Unassembled WGS sequence"/>
</dbReference>
<evidence type="ECO:0000256" key="3">
    <source>
        <dbReference type="ARBA" id="ARBA00009578"/>
    </source>
</evidence>
<sequence>MAHETAVMDERVYDAHPRLKGVFTSVQHKVVGQRYMVTAFIFFLVGGLEALLLRTQLAQSDNDFLSAESYNELFTMHGTTMMFLFAIPFLEGLGTYLLPLQVGARDMPFPRYNAFNYWCYLGGGILLYSSFLVGMVPDTGWFAYVPLSGPEFADKSMDIWLFGLTLAEIAAVGAAIEIIVAVLKTRAPGMSLEKMPVFAWTMLSVAVLIIVAFVPLIVASVLLELDRTVGTAFFDPDAGGDPLLWQHLFWIFGHPEVYVMFLPGAAIISHVIPVHANQRLAAYPFVVVAVITTAIMSLGLWVHHMYVTGLPPLTLTFFTAASMSISLASGIQIFAWIATLWLGRPRFTVPMMFALAFIVTFVAGGITGVMVASAAFDSQVHDSYFVVAHFHYVIIGGLLFPIFAALYHWWPKFTGRMANPVAGHVSFWLIFLGFHITFFPMHLAGLWGMPRRVYTYDTYMGVEVVNLLSTIGAFVLALGVLIFTAALVYAWRRGPQAPRDPWGGDTLEWATDSPPSSSNWPTIPVVTDRHPQWSSGEPMSRSQRAMHEAFDRQPATFRATPLTSVLSAEPQGTLRLAEPTYWPAVPAAGILVIVLSLLTEVYWISAVGAAVMVAGFIGWSYRVETDNNETETAPIGGFPVEARGSRAIGWWAAWCAVAVLLVGVATIVLSALFLQVNSGSWTTQTLDAPVLTLGVGVAAGAGFAATRWGAARCVPEEHTATGARGTHLTAALASTIAGVIALVLLGAIWFGAGLDPTVHAYNSSVMLLLAIQALAVLFALGATVAAVIARLRQTRDLRPALVLQNASIMWLAVLLGWAMSWAATDLMPRVVI</sequence>
<evidence type="ECO:0000256" key="1">
    <source>
        <dbReference type="ARBA" id="ARBA00004651"/>
    </source>
</evidence>
<dbReference type="InterPro" id="IPR014241">
    <property type="entry name" value="Cyt_c_oxidase_su1_bac"/>
</dbReference>
<evidence type="ECO:0000256" key="8">
    <source>
        <dbReference type="ARBA" id="ARBA00022660"/>
    </source>
</evidence>
<name>A0ABR9JBZ3_9MICC</name>
<keyword evidence="16 19" id="KW-0472">Membrane</keyword>
<dbReference type="EMBL" id="JADBED010000001">
    <property type="protein sequence ID" value="MBE1523449.1"/>
    <property type="molecule type" value="Genomic_DNA"/>
</dbReference>
<evidence type="ECO:0000256" key="17">
    <source>
        <dbReference type="ARBA" id="ARBA00047816"/>
    </source>
</evidence>
<comment type="caution">
    <text evidence="21">The sequence shown here is derived from an EMBL/GenBank/DDBJ whole genome shotgun (WGS) entry which is preliminary data.</text>
</comment>
<feature type="transmembrane region" description="Helical" evidence="19">
    <location>
        <begin position="280"/>
        <end position="303"/>
    </location>
</feature>
<feature type="transmembrane region" description="Helical" evidence="19">
    <location>
        <begin position="801"/>
        <end position="823"/>
    </location>
</feature>
<evidence type="ECO:0000256" key="6">
    <source>
        <dbReference type="ARBA" id="ARBA00022475"/>
    </source>
</evidence>
<feature type="transmembrane region" description="Helical" evidence="19">
    <location>
        <begin position="315"/>
        <end position="342"/>
    </location>
</feature>
<comment type="subcellular location">
    <subcellularLocation>
        <location evidence="1">Cell membrane</location>
        <topology evidence="1">Multi-pass membrane protein</topology>
    </subcellularLocation>
</comment>
<dbReference type="InterPro" id="IPR000883">
    <property type="entry name" value="Cyt_C_Oxase_1"/>
</dbReference>
<dbReference type="Gene3D" id="1.10.287.70">
    <property type="match status" value="1"/>
</dbReference>
<evidence type="ECO:0000256" key="4">
    <source>
        <dbReference type="ARBA" id="ARBA00012949"/>
    </source>
</evidence>
<evidence type="ECO:0000256" key="9">
    <source>
        <dbReference type="ARBA" id="ARBA00022692"/>
    </source>
</evidence>
<proteinExistence type="inferred from homology"/>
<evidence type="ECO:0000256" key="11">
    <source>
        <dbReference type="ARBA" id="ARBA00022967"/>
    </source>
</evidence>
<feature type="transmembrane region" description="Helical" evidence="19">
    <location>
        <begin position="688"/>
        <end position="710"/>
    </location>
</feature>
<feature type="transmembrane region" description="Helical" evidence="19">
    <location>
        <begin position="243"/>
        <end position="268"/>
    </location>
</feature>
<dbReference type="PANTHER" id="PTHR10422">
    <property type="entry name" value="CYTOCHROME C OXIDASE SUBUNIT 1"/>
    <property type="match status" value="1"/>
</dbReference>
<evidence type="ECO:0000256" key="12">
    <source>
        <dbReference type="ARBA" id="ARBA00022982"/>
    </source>
</evidence>
<feature type="transmembrane region" description="Helical" evidence="19">
    <location>
        <begin position="764"/>
        <end position="789"/>
    </location>
</feature>
<reference evidence="21 22" key="1">
    <citation type="submission" date="2020-10" db="EMBL/GenBank/DDBJ databases">
        <title>Sequencing the genomes of 1000 actinobacteria strains.</title>
        <authorList>
            <person name="Klenk H.-P."/>
        </authorList>
    </citation>
    <scope>NUCLEOTIDE SEQUENCE [LARGE SCALE GENOMIC DNA]</scope>
    <source>
        <strain evidence="21 22">DSM 15666</strain>
    </source>
</reference>
<dbReference type="PANTHER" id="PTHR10422:SF35">
    <property type="entry name" value="CYTOCHROME BO(3) UBIQUINOL OXIDASE SUBUNIT 1"/>
    <property type="match status" value="1"/>
</dbReference>
<dbReference type="RefSeq" id="WP_192594604.1">
    <property type="nucleotide sequence ID" value="NZ_BAAALJ010000017.1"/>
</dbReference>
<evidence type="ECO:0000256" key="7">
    <source>
        <dbReference type="ARBA" id="ARBA00022617"/>
    </source>
</evidence>
<dbReference type="PRINTS" id="PR01165">
    <property type="entry name" value="CYCOXIDASEI"/>
</dbReference>
<feature type="transmembrane region" description="Helical" evidence="19">
    <location>
        <begin position="467"/>
        <end position="491"/>
    </location>
</feature>
<keyword evidence="12 18" id="KW-0249">Electron transport</keyword>
<comment type="catalytic activity">
    <reaction evidence="17">
        <text>4 Fe(II)-[cytochrome c] + O2 + 8 H(+)(in) = 4 Fe(III)-[cytochrome c] + 2 H2O + 4 H(+)(out)</text>
        <dbReference type="Rhea" id="RHEA:11436"/>
        <dbReference type="Rhea" id="RHEA-COMP:10350"/>
        <dbReference type="Rhea" id="RHEA-COMP:14399"/>
        <dbReference type="ChEBI" id="CHEBI:15377"/>
        <dbReference type="ChEBI" id="CHEBI:15378"/>
        <dbReference type="ChEBI" id="CHEBI:15379"/>
        <dbReference type="ChEBI" id="CHEBI:29033"/>
        <dbReference type="ChEBI" id="CHEBI:29034"/>
        <dbReference type="EC" id="7.1.1.9"/>
    </reaction>
</comment>
<keyword evidence="7 18" id="KW-0349">Heme</keyword>
<feature type="transmembrane region" description="Helical" evidence="19">
    <location>
        <begin position="117"/>
        <end position="136"/>
    </location>
</feature>
<feature type="transmembrane region" description="Helical" evidence="19">
    <location>
        <begin position="580"/>
        <end position="597"/>
    </location>
</feature>
<accession>A0ABR9JBZ3</accession>
<dbReference type="NCBIfam" id="TIGR02891">
    <property type="entry name" value="CtaD_CoxA"/>
    <property type="match status" value="1"/>
</dbReference>
<evidence type="ECO:0000256" key="10">
    <source>
        <dbReference type="ARBA" id="ARBA00022723"/>
    </source>
</evidence>
<dbReference type="SUPFAM" id="SSF81442">
    <property type="entry name" value="Cytochrome c oxidase subunit I-like"/>
    <property type="match status" value="1"/>
</dbReference>
<keyword evidence="9 18" id="KW-0812">Transmembrane</keyword>
<evidence type="ECO:0000256" key="5">
    <source>
        <dbReference type="ARBA" id="ARBA00022448"/>
    </source>
</evidence>
<keyword evidence="8 18" id="KW-0679">Respiratory chain</keyword>
<feature type="transmembrane region" description="Helical" evidence="19">
    <location>
        <begin position="421"/>
        <end position="447"/>
    </location>
</feature>
<dbReference type="PROSITE" id="PS50855">
    <property type="entry name" value="COX1"/>
    <property type="match status" value="1"/>
</dbReference>
<evidence type="ECO:0000256" key="19">
    <source>
        <dbReference type="SAM" id="Phobius"/>
    </source>
</evidence>
<keyword evidence="14" id="KW-0408">Iron</keyword>
<evidence type="ECO:0000256" key="13">
    <source>
        <dbReference type="ARBA" id="ARBA00022989"/>
    </source>
</evidence>
<dbReference type="InterPro" id="IPR023615">
    <property type="entry name" value="Cyt_c_Oxase_su1_BS"/>
</dbReference>
<protein>
    <recommendedName>
        <fullName evidence="4">cytochrome-c oxidase</fullName>
        <ecNumber evidence="4">7.1.1.9</ecNumber>
    </recommendedName>
</protein>
<feature type="domain" description="Cytochrome oxidase subunit I profile" evidence="20">
    <location>
        <begin position="7"/>
        <end position="527"/>
    </location>
</feature>
<feature type="transmembrane region" description="Helical" evidence="19">
    <location>
        <begin position="603"/>
        <end position="621"/>
    </location>
</feature>
<evidence type="ECO:0000256" key="15">
    <source>
        <dbReference type="ARBA" id="ARBA00023008"/>
    </source>
</evidence>
<feature type="transmembrane region" description="Helical" evidence="19">
    <location>
        <begin position="354"/>
        <end position="376"/>
    </location>
</feature>
<feature type="transmembrane region" description="Helical" evidence="19">
    <location>
        <begin position="651"/>
        <end position="676"/>
    </location>
</feature>
<organism evidence="21 22">
    <name type="scientific">Nesterenkonia lutea</name>
    <dbReference type="NCBI Taxonomy" id="272919"/>
    <lineage>
        <taxon>Bacteria</taxon>
        <taxon>Bacillati</taxon>
        <taxon>Actinomycetota</taxon>
        <taxon>Actinomycetes</taxon>
        <taxon>Micrococcales</taxon>
        <taxon>Micrococcaceae</taxon>
        <taxon>Nesterenkonia</taxon>
    </lineage>
</organism>
<dbReference type="PROSITE" id="PS00077">
    <property type="entry name" value="COX1_CUB"/>
    <property type="match status" value="1"/>
</dbReference>
<evidence type="ECO:0000256" key="2">
    <source>
        <dbReference type="ARBA" id="ARBA00004673"/>
    </source>
</evidence>
<evidence type="ECO:0000256" key="18">
    <source>
        <dbReference type="RuleBase" id="RU000370"/>
    </source>
</evidence>
<keyword evidence="22" id="KW-1185">Reference proteome</keyword>
<feature type="transmembrane region" description="Helical" evidence="19">
    <location>
        <begin position="159"/>
        <end position="183"/>
    </location>
</feature>
<dbReference type="Gene3D" id="1.20.210.10">
    <property type="entry name" value="Cytochrome c oxidase-like, subunit I domain"/>
    <property type="match status" value="1"/>
</dbReference>
<evidence type="ECO:0000313" key="22">
    <source>
        <dbReference type="Proteomes" id="UP000643525"/>
    </source>
</evidence>
<feature type="transmembrane region" description="Helical" evidence="19">
    <location>
        <begin position="73"/>
        <end position="97"/>
    </location>
</feature>
<evidence type="ECO:0000256" key="16">
    <source>
        <dbReference type="ARBA" id="ARBA00023136"/>
    </source>
</evidence>
<keyword evidence="15" id="KW-0186">Copper</keyword>
<comment type="pathway">
    <text evidence="2">Energy metabolism; oxidative phosphorylation.</text>
</comment>
<keyword evidence="10" id="KW-0479">Metal-binding</keyword>
<dbReference type="Pfam" id="PF00115">
    <property type="entry name" value="COX1"/>
    <property type="match status" value="1"/>
</dbReference>
<evidence type="ECO:0000256" key="14">
    <source>
        <dbReference type="ARBA" id="ARBA00023004"/>
    </source>
</evidence>
<keyword evidence="5 18" id="KW-0813">Transport</keyword>
<evidence type="ECO:0000259" key="20">
    <source>
        <dbReference type="PROSITE" id="PS50855"/>
    </source>
</evidence>
<feature type="transmembrane region" description="Helical" evidence="19">
    <location>
        <begin position="195"/>
        <end position="223"/>
    </location>
</feature>
<comment type="similarity">
    <text evidence="3 18">Belongs to the heme-copper respiratory oxidase family.</text>
</comment>
<dbReference type="InterPro" id="IPR023616">
    <property type="entry name" value="Cyt_c_oxase-like_su1_dom"/>
</dbReference>
<keyword evidence="6" id="KW-1003">Cell membrane</keyword>
<dbReference type="EC" id="7.1.1.9" evidence="4"/>
<evidence type="ECO:0000313" key="21">
    <source>
        <dbReference type="EMBL" id="MBE1523449.1"/>
    </source>
</evidence>
<keyword evidence="11" id="KW-1278">Translocase</keyword>
<keyword evidence="13 19" id="KW-1133">Transmembrane helix</keyword>
<dbReference type="InterPro" id="IPR036927">
    <property type="entry name" value="Cyt_c_oxase-like_su1_sf"/>
</dbReference>
<feature type="transmembrane region" description="Helical" evidence="19">
    <location>
        <begin position="35"/>
        <end position="53"/>
    </location>
</feature>
<feature type="transmembrane region" description="Helical" evidence="19">
    <location>
        <begin position="388"/>
        <end position="409"/>
    </location>
</feature>
<feature type="transmembrane region" description="Helical" evidence="19">
    <location>
        <begin position="731"/>
        <end position="752"/>
    </location>
</feature>
<gene>
    <name evidence="21" type="ORF">H4W27_000567</name>
</gene>